<keyword evidence="1" id="KW-0732">Signal</keyword>
<dbReference type="InterPro" id="IPR019236">
    <property type="entry name" value="APP1_cat"/>
</dbReference>
<feature type="signal peptide" evidence="1">
    <location>
        <begin position="1"/>
        <end position="25"/>
    </location>
</feature>
<dbReference type="Proteomes" id="UP000223968">
    <property type="component" value="Unassembled WGS sequence"/>
</dbReference>
<evidence type="ECO:0000313" key="4">
    <source>
        <dbReference type="Proteomes" id="UP000223968"/>
    </source>
</evidence>
<feature type="domain" description="Phosphatidate phosphatase APP1 catalytic" evidence="2">
    <location>
        <begin position="279"/>
        <end position="423"/>
    </location>
</feature>
<proteinExistence type="predicted"/>
<keyword evidence="4" id="KW-1185">Reference proteome</keyword>
<organism evidence="3 4">
    <name type="scientific">Helicocarpus griseus UAMH5409</name>
    <dbReference type="NCBI Taxonomy" id="1447875"/>
    <lineage>
        <taxon>Eukaryota</taxon>
        <taxon>Fungi</taxon>
        <taxon>Dikarya</taxon>
        <taxon>Ascomycota</taxon>
        <taxon>Pezizomycotina</taxon>
        <taxon>Eurotiomycetes</taxon>
        <taxon>Eurotiomycetidae</taxon>
        <taxon>Onygenales</taxon>
        <taxon>Ajellomycetaceae</taxon>
        <taxon>Helicocarpus</taxon>
    </lineage>
</organism>
<dbReference type="STRING" id="1447875.A0A2B7X7Q0"/>
<dbReference type="InterPro" id="IPR052935">
    <property type="entry name" value="Mg2+_PAP"/>
</dbReference>
<dbReference type="GO" id="GO:0030479">
    <property type="term" value="C:actin cortical patch"/>
    <property type="evidence" value="ECO:0007669"/>
    <property type="project" value="TreeGrafter"/>
</dbReference>
<dbReference type="OrthoDB" id="414243at2759"/>
<comment type="caution">
    <text evidence="3">The sequence shown here is derived from an EMBL/GenBank/DDBJ whole genome shotgun (WGS) entry which is preliminary data.</text>
</comment>
<reference evidence="3 4" key="1">
    <citation type="submission" date="2017-10" db="EMBL/GenBank/DDBJ databases">
        <title>Comparative genomics in systemic dimorphic fungi from Ajellomycetaceae.</title>
        <authorList>
            <person name="Munoz J.F."/>
            <person name="Mcewen J.G."/>
            <person name="Clay O.K."/>
            <person name="Cuomo C.A."/>
        </authorList>
    </citation>
    <scope>NUCLEOTIDE SEQUENCE [LARGE SCALE GENOMIC DNA]</scope>
    <source>
        <strain evidence="3 4">UAMH5409</strain>
    </source>
</reference>
<dbReference type="GO" id="GO:0008195">
    <property type="term" value="F:phosphatidate phosphatase activity"/>
    <property type="evidence" value="ECO:0007669"/>
    <property type="project" value="InterPro"/>
</dbReference>
<feature type="chain" id="PRO_5012405874" description="Phosphatidate phosphatase APP1 catalytic domain-containing protein" evidence="1">
    <location>
        <begin position="26"/>
        <end position="489"/>
    </location>
</feature>
<dbReference type="EMBL" id="PDNB01000132">
    <property type="protein sequence ID" value="PGH04762.1"/>
    <property type="molecule type" value="Genomic_DNA"/>
</dbReference>
<dbReference type="PANTHER" id="PTHR28208:SF2">
    <property type="entry name" value="PHOSPHATIDATE PHOSPHATASE APP1 CATALYTIC DOMAIN-CONTAINING PROTEIN"/>
    <property type="match status" value="1"/>
</dbReference>
<gene>
    <name evidence="3" type="ORF">AJ79_06983</name>
</gene>
<protein>
    <recommendedName>
        <fullName evidence="2">Phosphatidate phosphatase APP1 catalytic domain-containing protein</fullName>
    </recommendedName>
</protein>
<name>A0A2B7X7Q0_9EURO</name>
<sequence length="489" mass="55376">MSSNWARWPLLLLLILLIYPCPGSAAALAPPSNQADPNPPLESVSASASFDRLGFLGKVEGFVKSKFRLLGHKGPSSFENRFPSIFQLFPTAQEVVKVVNAPDTELRKIPTEVIVNSAYANWTDKGWSIRFRGSVYKQPEIPERMLHTLATIFLLGSSVKKLSMENYAHAVNMTRSVFMLKQSNTKVSFRVIPDRDAAPIPSEACAGPRRLSKAVQTVDIPGLTNFEGDFDSFVEIKDLLGGFPIPGNMTRKTQRLQLYSQGTDTGNATAYLVPPEGLTLISDIDDVLRVSQIYKVKEGMKNLVGRTFYPWMNMPDIFANWSRSLPDMHFHYLTISPEQLTRPYVDYIFKTYPPGSFDTRIFNFTNLGATLSIREFLLDKIFQTFPHRKFILVGDTTNFDIMSSYPQLVTKYPGQVQCIFLRNTSATDSSNRFPYNTKWFKGMNQRMYMFFRVPDDLKGLDIENGQCYNASVPQNLTYGWQGLPFGFRP</sequence>
<dbReference type="AlphaFoldDB" id="A0A2B7X7Q0"/>
<accession>A0A2B7X7Q0</accession>
<evidence type="ECO:0000259" key="2">
    <source>
        <dbReference type="Pfam" id="PF09949"/>
    </source>
</evidence>
<evidence type="ECO:0000256" key="1">
    <source>
        <dbReference type="SAM" id="SignalP"/>
    </source>
</evidence>
<dbReference type="Pfam" id="PF09949">
    <property type="entry name" value="APP1_cat"/>
    <property type="match status" value="1"/>
</dbReference>
<dbReference type="PANTHER" id="PTHR28208">
    <property type="entry name" value="PHOSPHATIDATE PHOSPHATASE APP1"/>
    <property type="match status" value="1"/>
</dbReference>
<evidence type="ECO:0000313" key="3">
    <source>
        <dbReference type="EMBL" id="PGH04762.1"/>
    </source>
</evidence>